<dbReference type="Proteomes" id="UP000520814">
    <property type="component" value="Unassembled WGS sequence"/>
</dbReference>
<protein>
    <submittedName>
        <fullName evidence="2">Septal ring factor EnvC (AmiA/AmiB activator)</fullName>
    </submittedName>
</protein>
<name>A0A7W9SLP5_ARMRO</name>
<evidence type="ECO:0000313" key="3">
    <source>
        <dbReference type="Proteomes" id="UP000520814"/>
    </source>
</evidence>
<feature type="compositionally biased region" description="Basic and acidic residues" evidence="1">
    <location>
        <begin position="124"/>
        <end position="149"/>
    </location>
</feature>
<dbReference type="RefSeq" id="WP_184192561.1">
    <property type="nucleotide sequence ID" value="NZ_JACHGW010000001.1"/>
</dbReference>
<evidence type="ECO:0000313" key="2">
    <source>
        <dbReference type="EMBL" id="MBB6048941.1"/>
    </source>
</evidence>
<reference evidence="2 3" key="1">
    <citation type="submission" date="2020-08" db="EMBL/GenBank/DDBJ databases">
        <title>Genomic Encyclopedia of Type Strains, Phase IV (KMG-IV): sequencing the most valuable type-strain genomes for metagenomic binning, comparative biology and taxonomic classification.</title>
        <authorList>
            <person name="Goeker M."/>
        </authorList>
    </citation>
    <scope>NUCLEOTIDE SEQUENCE [LARGE SCALE GENOMIC DNA]</scope>
    <source>
        <strain evidence="2 3">DSM 23562</strain>
    </source>
</reference>
<accession>A0A7W9SLP5</accession>
<dbReference type="EMBL" id="JACHGW010000001">
    <property type="protein sequence ID" value="MBB6048941.1"/>
    <property type="molecule type" value="Genomic_DNA"/>
</dbReference>
<gene>
    <name evidence="2" type="ORF">HNQ39_000703</name>
</gene>
<sequence length="174" mass="19706">MNFFSRERRLSHLIRTADPLGGTEAPASRPRPQVAWLALPVAALALVCFGLMPSQKAQTTAEKWKNTLRESEITTAQSKSTTGKLKIVFEKPKNVLEKLESTTGKSRRTLKKSERAVKKRKRVLEKSRRAPEKRERILEKPENTLKESPESGELIVVAVRPITPDELRQELQTP</sequence>
<organism evidence="2 3">
    <name type="scientific">Armatimonas rosea</name>
    <dbReference type="NCBI Taxonomy" id="685828"/>
    <lineage>
        <taxon>Bacteria</taxon>
        <taxon>Bacillati</taxon>
        <taxon>Armatimonadota</taxon>
        <taxon>Armatimonadia</taxon>
        <taxon>Armatimonadales</taxon>
        <taxon>Armatimonadaceae</taxon>
        <taxon>Armatimonas</taxon>
    </lineage>
</organism>
<evidence type="ECO:0000256" key="1">
    <source>
        <dbReference type="SAM" id="MobiDB-lite"/>
    </source>
</evidence>
<dbReference type="AlphaFoldDB" id="A0A7W9SLP5"/>
<proteinExistence type="predicted"/>
<feature type="region of interest" description="Disordered" evidence="1">
    <location>
        <begin position="101"/>
        <end position="150"/>
    </location>
</feature>
<comment type="caution">
    <text evidence="2">The sequence shown here is derived from an EMBL/GenBank/DDBJ whole genome shotgun (WGS) entry which is preliminary data.</text>
</comment>
<keyword evidence="3" id="KW-1185">Reference proteome</keyword>